<name>A0ABV3BCC9_9ACTN</name>
<dbReference type="EMBL" id="JBEYXT010000364">
    <property type="protein sequence ID" value="MEU6806751.1"/>
    <property type="molecule type" value="Genomic_DNA"/>
</dbReference>
<evidence type="ECO:0000313" key="5">
    <source>
        <dbReference type="Proteomes" id="UP001551189"/>
    </source>
</evidence>
<keyword evidence="5" id="KW-1185">Reference proteome</keyword>
<gene>
    <name evidence="4" type="ORF">ABZ931_38135</name>
</gene>
<sequence length="139" mass="15082">MEALRDALKETARLRRENRQLQAGVGEPVAVVGMACRLPGGVVSPAGLWELVAEGRDGVSGFPVDRGWDVEGLFDPDPDRPGTSYTRHGGFLHDAAEFDAEFFGISPREALAMDPQQRLLLESSWEAVEGAGIDPHSLR</sequence>
<organism evidence="4 5">
    <name type="scientific">Streptomyces neyagawaensis</name>
    <dbReference type="NCBI Taxonomy" id="42238"/>
    <lineage>
        <taxon>Bacteria</taxon>
        <taxon>Bacillati</taxon>
        <taxon>Actinomycetota</taxon>
        <taxon>Actinomycetes</taxon>
        <taxon>Kitasatosporales</taxon>
        <taxon>Streptomycetaceae</taxon>
        <taxon>Streptomyces</taxon>
    </lineage>
</organism>
<dbReference type="SMART" id="SM00825">
    <property type="entry name" value="PKS_KS"/>
    <property type="match status" value="1"/>
</dbReference>
<dbReference type="Proteomes" id="UP001551189">
    <property type="component" value="Unassembled WGS sequence"/>
</dbReference>
<dbReference type="SUPFAM" id="SSF53901">
    <property type="entry name" value="Thiolase-like"/>
    <property type="match status" value="1"/>
</dbReference>
<protein>
    <submittedName>
        <fullName evidence="4">Beta-ketoacyl synthase N-terminal-like domain-containing protein</fullName>
    </submittedName>
</protein>
<dbReference type="RefSeq" id="WP_359702592.1">
    <property type="nucleotide sequence ID" value="NZ_JBEYXT010000364.1"/>
</dbReference>
<dbReference type="InterPro" id="IPR016039">
    <property type="entry name" value="Thiolase-like"/>
</dbReference>
<dbReference type="CDD" id="cd00833">
    <property type="entry name" value="PKS"/>
    <property type="match status" value="1"/>
</dbReference>
<feature type="domain" description="Ketosynthase family 3 (KS3)" evidence="3">
    <location>
        <begin position="26"/>
        <end position="139"/>
    </location>
</feature>
<dbReference type="Pfam" id="PF00109">
    <property type="entry name" value="ketoacyl-synt"/>
    <property type="match status" value="1"/>
</dbReference>
<dbReference type="Gene3D" id="3.40.47.10">
    <property type="match status" value="1"/>
</dbReference>
<feature type="non-terminal residue" evidence="4">
    <location>
        <position position="139"/>
    </location>
</feature>
<dbReference type="PROSITE" id="PS52004">
    <property type="entry name" value="KS3_2"/>
    <property type="match status" value="1"/>
</dbReference>
<comment type="caution">
    <text evidence="4">The sequence shown here is derived from an EMBL/GenBank/DDBJ whole genome shotgun (WGS) entry which is preliminary data.</text>
</comment>
<dbReference type="InterPro" id="IPR050091">
    <property type="entry name" value="PKS_NRPS_Biosynth_Enz"/>
</dbReference>
<evidence type="ECO:0000256" key="2">
    <source>
        <dbReference type="ARBA" id="ARBA00023268"/>
    </source>
</evidence>
<dbReference type="PANTHER" id="PTHR43775">
    <property type="entry name" value="FATTY ACID SYNTHASE"/>
    <property type="match status" value="1"/>
</dbReference>
<evidence type="ECO:0000256" key="1">
    <source>
        <dbReference type="ARBA" id="ARBA00022679"/>
    </source>
</evidence>
<keyword evidence="1" id="KW-0808">Transferase</keyword>
<evidence type="ECO:0000259" key="3">
    <source>
        <dbReference type="PROSITE" id="PS52004"/>
    </source>
</evidence>
<dbReference type="InterPro" id="IPR020841">
    <property type="entry name" value="PKS_Beta-ketoAc_synthase_dom"/>
</dbReference>
<evidence type="ECO:0000313" key="4">
    <source>
        <dbReference type="EMBL" id="MEU6806751.1"/>
    </source>
</evidence>
<dbReference type="InterPro" id="IPR014030">
    <property type="entry name" value="Ketoacyl_synth_N"/>
</dbReference>
<keyword evidence="2" id="KW-0511">Multifunctional enzyme</keyword>
<reference evidence="4 5" key="1">
    <citation type="submission" date="2024-06" db="EMBL/GenBank/DDBJ databases">
        <title>The Natural Products Discovery Center: Release of the First 8490 Sequenced Strains for Exploring Actinobacteria Biosynthetic Diversity.</title>
        <authorList>
            <person name="Kalkreuter E."/>
            <person name="Kautsar S.A."/>
            <person name="Yang D."/>
            <person name="Bader C.D."/>
            <person name="Teijaro C.N."/>
            <person name="Fluegel L."/>
            <person name="Davis C.M."/>
            <person name="Simpson J.R."/>
            <person name="Lauterbach L."/>
            <person name="Steele A.D."/>
            <person name="Gui C."/>
            <person name="Meng S."/>
            <person name="Li G."/>
            <person name="Viehrig K."/>
            <person name="Ye F."/>
            <person name="Su P."/>
            <person name="Kiefer A.F."/>
            <person name="Nichols A."/>
            <person name="Cepeda A.J."/>
            <person name="Yan W."/>
            <person name="Fan B."/>
            <person name="Jiang Y."/>
            <person name="Adhikari A."/>
            <person name="Zheng C.-J."/>
            <person name="Schuster L."/>
            <person name="Cowan T.M."/>
            <person name="Smanski M.J."/>
            <person name="Chevrette M.G."/>
            <person name="De Carvalho L.P.S."/>
            <person name="Shen B."/>
        </authorList>
    </citation>
    <scope>NUCLEOTIDE SEQUENCE [LARGE SCALE GENOMIC DNA]</scope>
    <source>
        <strain evidence="4 5">NPDC046851</strain>
    </source>
</reference>
<dbReference type="PANTHER" id="PTHR43775:SF51">
    <property type="entry name" value="INACTIVE PHENOLPHTHIOCEROL SYNTHESIS POLYKETIDE SYNTHASE TYPE I PKS1-RELATED"/>
    <property type="match status" value="1"/>
</dbReference>
<proteinExistence type="predicted"/>
<accession>A0ABV3BCC9</accession>